<evidence type="ECO:0000256" key="5">
    <source>
        <dbReference type="SAM" id="MobiDB-lite"/>
    </source>
</evidence>
<keyword evidence="8" id="KW-1185">Reference proteome</keyword>
<comment type="caution">
    <text evidence="7">The sequence shown here is derived from an EMBL/GenBank/DDBJ whole genome shotgun (WGS) entry which is preliminary data.</text>
</comment>
<feature type="transmembrane region" description="Helical" evidence="6">
    <location>
        <begin position="373"/>
        <end position="396"/>
    </location>
</feature>
<evidence type="ECO:0000313" key="7">
    <source>
        <dbReference type="EMBL" id="PPJ52279.1"/>
    </source>
</evidence>
<dbReference type="InterPro" id="IPR029045">
    <property type="entry name" value="ClpP/crotonase-like_dom_sf"/>
</dbReference>
<dbReference type="InterPro" id="IPR001753">
    <property type="entry name" value="Enoyl-CoA_hydra/iso"/>
</dbReference>
<dbReference type="Gene3D" id="1.20.1250.20">
    <property type="entry name" value="MFS general substrate transporter like domains"/>
    <property type="match status" value="2"/>
</dbReference>
<evidence type="ECO:0000256" key="2">
    <source>
        <dbReference type="ARBA" id="ARBA00005254"/>
    </source>
</evidence>
<organism evidence="7 8">
    <name type="scientific">Cercospora berteroae</name>
    <dbReference type="NCBI Taxonomy" id="357750"/>
    <lineage>
        <taxon>Eukaryota</taxon>
        <taxon>Fungi</taxon>
        <taxon>Dikarya</taxon>
        <taxon>Ascomycota</taxon>
        <taxon>Pezizomycotina</taxon>
        <taxon>Dothideomycetes</taxon>
        <taxon>Dothideomycetidae</taxon>
        <taxon>Mycosphaerellales</taxon>
        <taxon>Mycosphaerellaceae</taxon>
        <taxon>Cercospora</taxon>
    </lineage>
</organism>
<feature type="transmembrane region" description="Helical" evidence="6">
    <location>
        <begin position="42"/>
        <end position="62"/>
    </location>
</feature>
<dbReference type="InterPro" id="IPR036259">
    <property type="entry name" value="MFS_trans_sf"/>
</dbReference>
<evidence type="ECO:0000313" key="8">
    <source>
        <dbReference type="Proteomes" id="UP000237631"/>
    </source>
</evidence>
<dbReference type="GO" id="GO:0003824">
    <property type="term" value="F:catalytic activity"/>
    <property type="evidence" value="ECO:0007669"/>
    <property type="project" value="InterPro"/>
</dbReference>
<feature type="transmembrane region" description="Helical" evidence="6">
    <location>
        <begin position="114"/>
        <end position="133"/>
    </location>
</feature>
<dbReference type="CDD" id="cd06558">
    <property type="entry name" value="crotonase-like"/>
    <property type="match status" value="1"/>
</dbReference>
<feature type="transmembrane region" description="Helical" evidence="6">
    <location>
        <begin position="244"/>
        <end position="266"/>
    </location>
</feature>
<dbReference type="SUPFAM" id="SSF52096">
    <property type="entry name" value="ClpP/crotonase"/>
    <property type="match status" value="1"/>
</dbReference>
<feature type="transmembrane region" description="Helical" evidence="6">
    <location>
        <begin position="339"/>
        <end position="361"/>
    </location>
</feature>
<dbReference type="GO" id="GO:0016020">
    <property type="term" value="C:membrane"/>
    <property type="evidence" value="ECO:0007669"/>
    <property type="project" value="UniProtKB-SubCell"/>
</dbReference>
<feature type="transmembrane region" description="Helical" evidence="6">
    <location>
        <begin position="171"/>
        <end position="192"/>
    </location>
</feature>
<feature type="transmembrane region" description="Helical" evidence="6">
    <location>
        <begin position="204"/>
        <end position="223"/>
    </location>
</feature>
<dbReference type="EMBL" id="PNEN01001709">
    <property type="protein sequence ID" value="PPJ52279.1"/>
    <property type="molecule type" value="Genomic_DNA"/>
</dbReference>
<dbReference type="InterPro" id="IPR018376">
    <property type="entry name" value="Enoyl-CoA_hyd/isom_CS"/>
</dbReference>
<dbReference type="STRING" id="357750.A0A2S6BXV1"/>
<keyword evidence="6" id="KW-1133">Transmembrane helix</keyword>
<dbReference type="OrthoDB" id="2213137at2759"/>
<evidence type="ECO:0000256" key="6">
    <source>
        <dbReference type="SAM" id="Phobius"/>
    </source>
</evidence>
<comment type="subcellular location">
    <subcellularLocation>
        <location evidence="1">Membrane</location>
        <topology evidence="1">Multi-pass membrane protein</topology>
    </subcellularLocation>
</comment>
<dbReference type="PANTHER" id="PTHR11941:SF68">
    <property type="entry name" value="CARNITINYL-COA DEHYDRATASE"/>
    <property type="match status" value="1"/>
</dbReference>
<evidence type="ECO:0000256" key="4">
    <source>
        <dbReference type="RuleBase" id="RU003707"/>
    </source>
</evidence>
<dbReference type="GO" id="GO:0006635">
    <property type="term" value="P:fatty acid beta-oxidation"/>
    <property type="evidence" value="ECO:0007669"/>
    <property type="project" value="TreeGrafter"/>
</dbReference>
<comment type="similarity">
    <text evidence="2 4">Belongs to the enoyl-CoA hydratase/isomerase family.</text>
</comment>
<dbReference type="Gene3D" id="3.90.226.10">
    <property type="entry name" value="2-enoyl-CoA Hydratase, Chain A, domain 1"/>
    <property type="match status" value="1"/>
</dbReference>
<feature type="transmembrane region" description="Helical" evidence="6">
    <location>
        <begin position="416"/>
        <end position="440"/>
    </location>
</feature>
<gene>
    <name evidence="7" type="ORF">CBER1_10272</name>
</gene>
<feature type="transmembrane region" description="Helical" evidence="6">
    <location>
        <begin position="314"/>
        <end position="333"/>
    </location>
</feature>
<dbReference type="GO" id="GO:0005739">
    <property type="term" value="C:mitochondrion"/>
    <property type="evidence" value="ECO:0007669"/>
    <property type="project" value="TreeGrafter"/>
</dbReference>
<feature type="transmembrane region" description="Helical" evidence="6">
    <location>
        <begin position="82"/>
        <end position="102"/>
    </location>
</feature>
<proteinExistence type="inferred from homology"/>
<dbReference type="SUPFAM" id="SSF103473">
    <property type="entry name" value="MFS general substrate transporter"/>
    <property type="match status" value="1"/>
</dbReference>
<keyword evidence="6" id="KW-0472">Membrane</keyword>
<evidence type="ECO:0008006" key="9">
    <source>
        <dbReference type="Google" id="ProtNLM"/>
    </source>
</evidence>
<protein>
    <recommendedName>
        <fullName evidence="9">Major facilitator superfamily (MFS) profile domain-containing protein</fullName>
    </recommendedName>
</protein>
<dbReference type="Proteomes" id="UP000237631">
    <property type="component" value="Unassembled WGS sequence"/>
</dbReference>
<keyword evidence="6" id="KW-0812">Transmembrane</keyword>
<accession>A0A2S6BXV1</accession>
<sequence length="810" mass="87410">MSPGTLERTVIELRSTASQQQGQDDEVQATAQSLPPHDRGKAAWRLLAAAFVFEALLWGFPLSFGVFQEYYSQLPEFQDSPYISVIGTVASGLSYMAAPAVIPIIKRYSRYRRHMIWIGWTIALLGLVAGSFARNLGTLILTQGVVYGFGFIVFYYPILSMVNEFWIARRGLAYGILCSASGVSGAALPVGLQAMLHRCGYQTALRIIAVGLFVLTGPLIPMLKGRVPQTSAENTAPARTDWTFLRNPLFWVYSISNLAMGLGYFFPSIYLPSYATSAGLPSSQGALLLTIMSIAQVLGQFCFGYLSDKSRIPLSLLVTSSAMAAGIAAYISWGLAKTFGVLSVFALIYGFFGAGYTAMWARMGTSVSSDPNAAFAAFGLLNFGKGVGNVLAGPIGGALLRNTISAGRYGVGRFDAVVLFTGSCMLFSAIAMLGTCAPAIKRQAVRRKASPIRTTIAKYLYNKLSIIAIFSMTANVYNCSPDPASRCSGAEIPLARRTSATHDFTFPLYIDSIYEILNNNIPGINMASPTLKSPHVDGVLVSYPTPQILLVTLNRPKQMNSVTHTMNWQLQQLFEWFDEQDTLRVAVVTGSGSKAFCCGSDLIEIEEARNAKLTTDDLKKSEPYLHEHPRAGFGGCSRRRGKKPILAAVNGFALGGGFEIVLNADIAIASPKAQFGLPEAQVGVYAYGGGLPRLVRAVGMQAATDIALTCRRVSAQEALQRGLIAGISKTSESVLEETLEKAKQIAAISPDGTVVTRAGLREAWETGSVERAFQITHEQLYDKLIAGVNCGEGLAAFREKRKPNWTASKL</sequence>
<evidence type="ECO:0000256" key="3">
    <source>
        <dbReference type="ARBA" id="ARBA00023026"/>
    </source>
</evidence>
<dbReference type="PROSITE" id="PS00166">
    <property type="entry name" value="ENOYL_COA_HYDRATASE"/>
    <property type="match status" value="1"/>
</dbReference>
<dbReference type="AlphaFoldDB" id="A0A2S6BXV1"/>
<dbReference type="Pfam" id="PF07690">
    <property type="entry name" value="MFS_1"/>
    <property type="match status" value="1"/>
</dbReference>
<feature type="transmembrane region" description="Helical" evidence="6">
    <location>
        <begin position="460"/>
        <end position="477"/>
    </location>
</feature>
<dbReference type="Pfam" id="PF00378">
    <property type="entry name" value="ECH_1"/>
    <property type="match status" value="1"/>
</dbReference>
<dbReference type="InterPro" id="IPR011701">
    <property type="entry name" value="MFS"/>
</dbReference>
<keyword evidence="3" id="KW-0843">Virulence</keyword>
<feature type="region of interest" description="Disordered" evidence="5">
    <location>
        <begin position="15"/>
        <end position="35"/>
    </location>
</feature>
<dbReference type="GO" id="GO:0022857">
    <property type="term" value="F:transmembrane transporter activity"/>
    <property type="evidence" value="ECO:0007669"/>
    <property type="project" value="InterPro"/>
</dbReference>
<evidence type="ECO:0000256" key="1">
    <source>
        <dbReference type="ARBA" id="ARBA00004141"/>
    </source>
</evidence>
<dbReference type="PANTHER" id="PTHR11941">
    <property type="entry name" value="ENOYL-COA HYDRATASE-RELATED"/>
    <property type="match status" value="1"/>
</dbReference>
<name>A0A2S6BXV1_9PEZI</name>
<feature type="transmembrane region" description="Helical" evidence="6">
    <location>
        <begin position="139"/>
        <end position="159"/>
    </location>
</feature>
<reference evidence="8" key="1">
    <citation type="journal article" date="2017" name="bioRxiv">
        <title>Conservation of a gene cluster reveals novel cercosporin biosynthetic mechanisms and extends production to the genus Colletotrichum.</title>
        <authorList>
            <person name="de Jonge R."/>
            <person name="Ebert M.K."/>
            <person name="Huitt-Roehl C.R."/>
            <person name="Pal P."/>
            <person name="Suttle J.C."/>
            <person name="Spanner R.E."/>
            <person name="Neubauer J.D."/>
            <person name="Jurick W.M.II."/>
            <person name="Stott K.A."/>
            <person name="Secor G.A."/>
            <person name="Thomma B.P.H.J."/>
            <person name="Van de Peer Y."/>
            <person name="Townsend C.A."/>
            <person name="Bolton M.D."/>
        </authorList>
    </citation>
    <scope>NUCLEOTIDE SEQUENCE [LARGE SCALE GENOMIC DNA]</scope>
    <source>
        <strain evidence="8">CBS538.71</strain>
    </source>
</reference>
<feature type="transmembrane region" description="Helical" evidence="6">
    <location>
        <begin position="286"/>
        <end position="307"/>
    </location>
</feature>